<dbReference type="AlphaFoldDB" id="A0A167HB63"/>
<dbReference type="Pfam" id="PF05717">
    <property type="entry name" value="TnpB_IS66"/>
    <property type="match status" value="1"/>
</dbReference>
<evidence type="ECO:0008006" key="3">
    <source>
        <dbReference type="Google" id="ProtNLM"/>
    </source>
</evidence>
<reference evidence="1 2" key="1">
    <citation type="submission" date="2013-07" db="EMBL/GenBank/DDBJ databases">
        <title>Comparative Genomic and Metabolomic Analysis of Twelve Strains of Pseudoalteromonas luteoviolacea.</title>
        <authorList>
            <person name="Vynne N.G."/>
            <person name="Mansson M."/>
            <person name="Gram L."/>
        </authorList>
    </citation>
    <scope>NUCLEOTIDE SEQUENCE [LARGE SCALE GENOMIC DNA]</scope>
    <source>
        <strain evidence="1 2">NCIMB 1942</strain>
    </source>
</reference>
<dbReference type="Proteomes" id="UP000076587">
    <property type="component" value="Unassembled WGS sequence"/>
</dbReference>
<evidence type="ECO:0000313" key="1">
    <source>
        <dbReference type="EMBL" id="KZN57927.1"/>
    </source>
</evidence>
<protein>
    <recommendedName>
        <fullName evidence="3">Transposase</fullName>
    </recommendedName>
</protein>
<organism evidence="1 2">
    <name type="scientific">Pseudoalteromonas luteoviolacea NCIMB 1942</name>
    <dbReference type="NCBI Taxonomy" id="1365253"/>
    <lineage>
        <taxon>Bacteria</taxon>
        <taxon>Pseudomonadati</taxon>
        <taxon>Pseudomonadota</taxon>
        <taxon>Gammaproteobacteria</taxon>
        <taxon>Alteromonadales</taxon>
        <taxon>Pseudoalteromonadaceae</taxon>
        <taxon>Pseudoalteromonas</taxon>
    </lineage>
</organism>
<feature type="non-terminal residue" evidence="1">
    <location>
        <position position="57"/>
    </location>
</feature>
<dbReference type="InterPro" id="IPR008878">
    <property type="entry name" value="Transposase_IS66_Orf2"/>
</dbReference>
<accession>A0A167HB63</accession>
<evidence type="ECO:0000313" key="2">
    <source>
        <dbReference type="Proteomes" id="UP000076587"/>
    </source>
</evidence>
<sequence>MKMFVEPDHIFLYRDPVDFRKSIDGLVAIIENEIARDAYSGVLSLSGNKTKDKLKLV</sequence>
<proteinExistence type="predicted"/>
<dbReference type="EMBL" id="AUXT01000021">
    <property type="protein sequence ID" value="KZN57927.1"/>
    <property type="molecule type" value="Genomic_DNA"/>
</dbReference>
<name>A0A167HB63_9GAMM</name>
<comment type="caution">
    <text evidence="1">The sequence shown here is derived from an EMBL/GenBank/DDBJ whole genome shotgun (WGS) entry which is preliminary data.</text>
</comment>
<gene>
    <name evidence="1" type="ORF">N482_23050</name>
</gene>